<dbReference type="Gene3D" id="1.20.1250.20">
    <property type="entry name" value="MFS general substrate transporter like domains"/>
    <property type="match status" value="1"/>
</dbReference>
<gene>
    <name evidence="7" type="ORF">AWB68_02850</name>
</gene>
<feature type="transmembrane region" description="Helical" evidence="5">
    <location>
        <begin position="407"/>
        <end position="432"/>
    </location>
</feature>
<dbReference type="SUPFAM" id="SSF103473">
    <property type="entry name" value="MFS general substrate transporter"/>
    <property type="match status" value="1"/>
</dbReference>
<dbReference type="GO" id="GO:0046943">
    <property type="term" value="F:carboxylic acid transmembrane transporter activity"/>
    <property type="evidence" value="ECO:0007669"/>
    <property type="project" value="TreeGrafter"/>
</dbReference>
<feature type="transmembrane region" description="Helical" evidence="5">
    <location>
        <begin position="315"/>
        <end position="335"/>
    </location>
</feature>
<evidence type="ECO:0000259" key="6">
    <source>
        <dbReference type="PROSITE" id="PS50850"/>
    </source>
</evidence>
<sequence>MNTSIDAHGMAHESALQERAAVVVDGQPGTLVRVGDVIDARPMSRLQIGTVGLCMLVAVLDGFDTQAIGFLAPAISKSLGIALTQFGPVFTAGLLGLMAGAITLGPLADRFGRKKLLVLSTLGFGACAFLTAFAATLPELLLLRFLTGIGLGGAMPNVVALASEFSPRRHARVCVTLLFCGMPAGAVAGGLISAALLPVYGWHAVFYVGGALPAAVALVVLGWMPESVKYLIARGHDPAQVRQTMLRIAPGLHSRSITFVDAERQYSGIPVRHLFTEGRASKTVLLWIPYFMNLLVLYFIISWLPAVLVLNGHSVAFGIEGITAFSVGGIVGSLVQGWLMNRHGVAPVLLAEFLVYAVLVVMLAVLPMSEAVLIAATFGAGAAVQGAQAGLNSLAAELYPTSMRATGVGWALGVGRIGSVLGPAAGALMLLHHWDARHIFLAGVVPGLVAAGAVLIASFNKAAS</sequence>
<feature type="domain" description="Major facilitator superfamily (MFS) profile" evidence="6">
    <location>
        <begin position="50"/>
        <end position="462"/>
    </location>
</feature>
<proteinExistence type="predicted"/>
<feature type="transmembrane region" description="Helical" evidence="5">
    <location>
        <begin position="347"/>
        <end position="366"/>
    </location>
</feature>
<feature type="transmembrane region" description="Helical" evidence="5">
    <location>
        <begin position="116"/>
        <end position="135"/>
    </location>
</feature>
<dbReference type="RefSeq" id="WP_235028328.1">
    <property type="nucleotide sequence ID" value="NZ_FCON02000026.1"/>
</dbReference>
<evidence type="ECO:0000256" key="1">
    <source>
        <dbReference type="ARBA" id="ARBA00004141"/>
    </source>
</evidence>
<protein>
    <submittedName>
        <fullName evidence="7">4-hydroxybenzoate transporter</fullName>
    </submittedName>
</protein>
<evidence type="ECO:0000256" key="4">
    <source>
        <dbReference type="ARBA" id="ARBA00023136"/>
    </source>
</evidence>
<comment type="subcellular location">
    <subcellularLocation>
        <location evidence="1">Membrane</location>
        <topology evidence="1">Multi-pass membrane protein</topology>
    </subcellularLocation>
</comment>
<accession>A0A158IMT0</accession>
<name>A0A158IMT0_9BURK</name>
<keyword evidence="3 5" id="KW-1133">Transmembrane helix</keyword>
<evidence type="ECO:0000256" key="2">
    <source>
        <dbReference type="ARBA" id="ARBA00022692"/>
    </source>
</evidence>
<dbReference type="EMBL" id="FCON02000026">
    <property type="protein sequence ID" value="SAL57942.1"/>
    <property type="molecule type" value="Genomic_DNA"/>
</dbReference>
<feature type="transmembrane region" description="Helical" evidence="5">
    <location>
        <begin position="81"/>
        <end position="104"/>
    </location>
</feature>
<dbReference type="PANTHER" id="PTHR23508">
    <property type="entry name" value="CARBOXYLIC ACID TRANSPORTER PROTEIN HOMOLOG"/>
    <property type="match status" value="1"/>
</dbReference>
<feature type="transmembrane region" description="Helical" evidence="5">
    <location>
        <begin position="438"/>
        <end position="459"/>
    </location>
</feature>
<dbReference type="Pfam" id="PF07690">
    <property type="entry name" value="MFS_1"/>
    <property type="match status" value="1"/>
</dbReference>
<dbReference type="PANTHER" id="PTHR23508:SF10">
    <property type="entry name" value="CARBOXYLIC ACID TRANSPORTER PROTEIN HOMOLOG"/>
    <property type="match status" value="1"/>
</dbReference>
<evidence type="ECO:0000256" key="5">
    <source>
        <dbReference type="SAM" id="Phobius"/>
    </source>
</evidence>
<dbReference type="InterPro" id="IPR036259">
    <property type="entry name" value="MFS_trans_sf"/>
</dbReference>
<dbReference type="PROSITE" id="PS00216">
    <property type="entry name" value="SUGAR_TRANSPORT_1"/>
    <property type="match status" value="1"/>
</dbReference>
<organism evidence="7 8">
    <name type="scientific">Caballeronia choica</name>
    <dbReference type="NCBI Taxonomy" id="326476"/>
    <lineage>
        <taxon>Bacteria</taxon>
        <taxon>Pseudomonadati</taxon>
        <taxon>Pseudomonadota</taxon>
        <taxon>Betaproteobacteria</taxon>
        <taxon>Burkholderiales</taxon>
        <taxon>Burkholderiaceae</taxon>
        <taxon>Caballeronia</taxon>
    </lineage>
</organism>
<keyword evidence="8" id="KW-1185">Reference proteome</keyword>
<dbReference type="AlphaFoldDB" id="A0A158IMT0"/>
<feature type="transmembrane region" description="Helical" evidence="5">
    <location>
        <begin position="284"/>
        <end position="309"/>
    </location>
</feature>
<dbReference type="InterPro" id="IPR011701">
    <property type="entry name" value="MFS"/>
</dbReference>
<reference evidence="7" key="1">
    <citation type="submission" date="2016-01" db="EMBL/GenBank/DDBJ databases">
        <authorList>
            <person name="Peeters C."/>
        </authorList>
    </citation>
    <scope>NUCLEOTIDE SEQUENCE [LARGE SCALE GENOMIC DNA]</scope>
    <source>
        <strain evidence="7">LMG 22940</strain>
    </source>
</reference>
<dbReference type="Proteomes" id="UP000054770">
    <property type="component" value="Unassembled WGS sequence"/>
</dbReference>
<evidence type="ECO:0000313" key="8">
    <source>
        <dbReference type="Proteomes" id="UP000054770"/>
    </source>
</evidence>
<dbReference type="InterPro" id="IPR005829">
    <property type="entry name" value="Sugar_transporter_CS"/>
</dbReference>
<feature type="transmembrane region" description="Helical" evidence="5">
    <location>
        <begin position="141"/>
        <end position="162"/>
    </location>
</feature>
<feature type="transmembrane region" description="Helical" evidence="5">
    <location>
        <begin position="51"/>
        <end position="75"/>
    </location>
</feature>
<dbReference type="InterPro" id="IPR020846">
    <property type="entry name" value="MFS_dom"/>
</dbReference>
<evidence type="ECO:0000256" key="3">
    <source>
        <dbReference type="ARBA" id="ARBA00022989"/>
    </source>
</evidence>
<dbReference type="PROSITE" id="PS50850">
    <property type="entry name" value="MFS"/>
    <property type="match status" value="1"/>
</dbReference>
<dbReference type="GO" id="GO:0005886">
    <property type="term" value="C:plasma membrane"/>
    <property type="evidence" value="ECO:0007669"/>
    <property type="project" value="TreeGrafter"/>
</dbReference>
<comment type="caution">
    <text evidence="7">The sequence shown here is derived from an EMBL/GenBank/DDBJ whole genome shotgun (WGS) entry which is preliminary data.</text>
</comment>
<evidence type="ECO:0000313" key="7">
    <source>
        <dbReference type="EMBL" id="SAL57942.1"/>
    </source>
</evidence>
<feature type="transmembrane region" description="Helical" evidence="5">
    <location>
        <begin position="174"/>
        <end position="198"/>
    </location>
</feature>
<keyword evidence="2 5" id="KW-0812">Transmembrane</keyword>
<feature type="transmembrane region" description="Helical" evidence="5">
    <location>
        <begin position="204"/>
        <end position="224"/>
    </location>
</feature>
<dbReference type="CDD" id="cd17365">
    <property type="entry name" value="MFS_PcaK_like"/>
    <property type="match status" value="1"/>
</dbReference>
<keyword evidence="4 5" id="KW-0472">Membrane</keyword>
<feature type="transmembrane region" description="Helical" evidence="5">
    <location>
        <begin position="372"/>
        <end position="395"/>
    </location>
</feature>